<feature type="transmembrane region" description="Helical" evidence="1">
    <location>
        <begin position="57"/>
        <end position="77"/>
    </location>
</feature>
<reference evidence="2" key="1">
    <citation type="submission" date="2021-01" db="EMBL/GenBank/DDBJ databases">
        <title>Modified the classification status of verrucomicrobia.</title>
        <authorList>
            <person name="Feng X."/>
        </authorList>
    </citation>
    <scope>NUCLEOTIDE SEQUENCE</scope>
    <source>
        <strain evidence="2">KCTC 22041</strain>
    </source>
</reference>
<name>A0A934VWM8_9BACT</name>
<keyword evidence="3" id="KW-1185">Reference proteome</keyword>
<proteinExistence type="predicted"/>
<dbReference type="AlphaFoldDB" id="A0A934VWM8"/>
<gene>
    <name evidence="2" type="ORF">JIN85_13545</name>
</gene>
<keyword evidence="1" id="KW-0472">Membrane</keyword>
<comment type="caution">
    <text evidence="2">The sequence shown here is derived from an EMBL/GenBank/DDBJ whole genome shotgun (WGS) entry which is preliminary data.</text>
</comment>
<keyword evidence="1" id="KW-1133">Transmembrane helix</keyword>
<sequence>MNKNNIIDFLQTRWKRLIFITLHFIITATLLAAIGAASMDRALGEDKMGISDTELTAVFIILNIFLFPIGYLCYIIHWINGTLALPVLIANSISLGFTPIWIKKLKETSNNRVETNRG</sequence>
<dbReference type="EMBL" id="JAENIJ010000021">
    <property type="protein sequence ID" value="MBK1883445.1"/>
    <property type="molecule type" value="Genomic_DNA"/>
</dbReference>
<feature type="transmembrane region" description="Helical" evidence="1">
    <location>
        <begin position="83"/>
        <end position="102"/>
    </location>
</feature>
<protein>
    <submittedName>
        <fullName evidence="2">Uncharacterized protein</fullName>
    </submittedName>
</protein>
<feature type="transmembrane region" description="Helical" evidence="1">
    <location>
        <begin position="17"/>
        <end position="37"/>
    </location>
</feature>
<evidence type="ECO:0000313" key="2">
    <source>
        <dbReference type="EMBL" id="MBK1883445.1"/>
    </source>
</evidence>
<organism evidence="2 3">
    <name type="scientific">Luteolibacter pohnpeiensis</name>
    <dbReference type="NCBI Taxonomy" id="454153"/>
    <lineage>
        <taxon>Bacteria</taxon>
        <taxon>Pseudomonadati</taxon>
        <taxon>Verrucomicrobiota</taxon>
        <taxon>Verrucomicrobiia</taxon>
        <taxon>Verrucomicrobiales</taxon>
        <taxon>Verrucomicrobiaceae</taxon>
        <taxon>Luteolibacter</taxon>
    </lineage>
</organism>
<evidence type="ECO:0000256" key="1">
    <source>
        <dbReference type="SAM" id="Phobius"/>
    </source>
</evidence>
<evidence type="ECO:0000313" key="3">
    <source>
        <dbReference type="Proteomes" id="UP000603141"/>
    </source>
</evidence>
<keyword evidence="1" id="KW-0812">Transmembrane</keyword>
<dbReference type="Proteomes" id="UP000603141">
    <property type="component" value="Unassembled WGS sequence"/>
</dbReference>
<accession>A0A934VWM8</accession>
<dbReference type="RefSeq" id="WP_200271603.1">
    <property type="nucleotide sequence ID" value="NZ_JAENIJ010000021.1"/>
</dbReference>